<accession>A0ABY0IIV2</accession>
<feature type="modified residue" description="4-aspartylphosphate" evidence="3">
    <location>
        <position position="51"/>
    </location>
</feature>
<evidence type="ECO:0000256" key="4">
    <source>
        <dbReference type="SAM" id="MobiDB-lite"/>
    </source>
</evidence>
<evidence type="ECO:0000313" key="6">
    <source>
        <dbReference type="EMBL" id="RZF22877.1"/>
    </source>
</evidence>
<dbReference type="Gene3D" id="3.40.50.2300">
    <property type="match status" value="1"/>
</dbReference>
<feature type="compositionally biased region" description="Acidic residues" evidence="4">
    <location>
        <begin position="273"/>
        <end position="302"/>
    </location>
</feature>
<dbReference type="InterPro" id="IPR001789">
    <property type="entry name" value="Sig_transdc_resp-reg_receiver"/>
</dbReference>
<dbReference type="RefSeq" id="WP_114705821.1">
    <property type="nucleotide sequence ID" value="NZ_QDKL01000001.1"/>
</dbReference>
<sequence length="411" mass="46229">MSRKVLVADDSQTIQKVIKITFASQDFELTPVLDEEDIFNQSEDFDLILLDFGLADDGYGLGRKVRERFSQTPILAMLGTFDIIDEEKLRSSGYSDKVVKPFETEKFINLCNDLIENGVSDEQPIEDSEEFPQEDSEDDNFSGWGVDTTQGEFEEEDQTGEFHLDDKQDIDSLENEETIDPSDLSSELDGWGFDPTNLKGSDVTGDFDSLPPVIEGQEISSENEAPDINQEAASTVLDVSNYFGSLDDELDDDFPQEEPIIEEPRSQYTSEELSAEEDATDESDDFPQEIADENLWDVDEEVSQAFSSPEEDEHEIDVSNASEMNDNFSFERTTTALVNKGASKQAPSVDMEDLKASLRADVAPIIEKYAKEYCEQNLEKIIWEIVPDLAENLIKKELKTISKKVLTSISE</sequence>
<proteinExistence type="predicted"/>
<dbReference type="PANTHER" id="PTHR44591">
    <property type="entry name" value="STRESS RESPONSE REGULATOR PROTEIN 1"/>
    <property type="match status" value="1"/>
</dbReference>
<feature type="compositionally biased region" description="Acidic residues" evidence="4">
    <location>
        <begin position="123"/>
        <end position="140"/>
    </location>
</feature>
<feature type="region of interest" description="Disordered" evidence="4">
    <location>
        <begin position="120"/>
        <end position="325"/>
    </location>
</feature>
<dbReference type="SMART" id="SM00448">
    <property type="entry name" value="REC"/>
    <property type="match status" value="1"/>
</dbReference>
<evidence type="ECO:0000256" key="1">
    <source>
        <dbReference type="ARBA" id="ARBA00022553"/>
    </source>
</evidence>
<evidence type="ECO:0000313" key="7">
    <source>
        <dbReference type="Proteomes" id="UP000443582"/>
    </source>
</evidence>
<organism evidence="6 7">
    <name type="scientific">Halobacteriovorax vibrionivorans</name>
    <dbReference type="NCBI Taxonomy" id="2152716"/>
    <lineage>
        <taxon>Bacteria</taxon>
        <taxon>Pseudomonadati</taxon>
        <taxon>Bdellovibrionota</taxon>
        <taxon>Bacteriovoracia</taxon>
        <taxon>Bacteriovoracales</taxon>
        <taxon>Halobacteriovoraceae</taxon>
        <taxon>Halobacteriovorax</taxon>
    </lineage>
</organism>
<dbReference type="PANTHER" id="PTHR44591:SF14">
    <property type="entry name" value="PROTEIN PILG"/>
    <property type="match status" value="1"/>
</dbReference>
<evidence type="ECO:0000256" key="3">
    <source>
        <dbReference type="PROSITE-ProRule" id="PRU00169"/>
    </source>
</evidence>
<protein>
    <submittedName>
        <fullName evidence="6">Response regulator</fullName>
    </submittedName>
</protein>
<keyword evidence="7" id="KW-1185">Reference proteome</keyword>
<dbReference type="PROSITE" id="PS50110">
    <property type="entry name" value="RESPONSE_REGULATORY"/>
    <property type="match status" value="1"/>
</dbReference>
<name>A0ABY0IIV2_9BACT</name>
<dbReference type="Pfam" id="PF00072">
    <property type="entry name" value="Response_reg"/>
    <property type="match status" value="1"/>
</dbReference>
<dbReference type="InterPro" id="IPR011006">
    <property type="entry name" value="CheY-like_superfamily"/>
</dbReference>
<feature type="compositionally biased region" description="Acidic residues" evidence="4">
    <location>
        <begin position="171"/>
        <end position="180"/>
    </location>
</feature>
<comment type="caution">
    <text evidence="6">The sequence shown here is derived from an EMBL/GenBank/DDBJ whole genome shotgun (WGS) entry which is preliminary data.</text>
</comment>
<keyword evidence="2" id="KW-0902">Two-component regulatory system</keyword>
<feature type="compositionally biased region" description="Basic and acidic residues" evidence="4">
    <location>
        <begin position="160"/>
        <end position="170"/>
    </location>
</feature>
<evidence type="ECO:0000256" key="2">
    <source>
        <dbReference type="ARBA" id="ARBA00023012"/>
    </source>
</evidence>
<reference evidence="7" key="1">
    <citation type="journal article" date="2019" name="Int. J. Syst. Evol. Microbiol.">
        <title>Halobacteriovorax valvorus sp. nov., a novel prokaryotic predator isolated from coastal seawater of China.</title>
        <authorList>
            <person name="Chen M.-X."/>
        </authorList>
    </citation>
    <scope>NUCLEOTIDE SEQUENCE [LARGE SCALE GENOMIC DNA]</scope>
    <source>
        <strain evidence="7">BL9</strain>
    </source>
</reference>
<keyword evidence="1 3" id="KW-0597">Phosphoprotein</keyword>
<dbReference type="SUPFAM" id="SSF52172">
    <property type="entry name" value="CheY-like"/>
    <property type="match status" value="1"/>
</dbReference>
<dbReference type="InterPro" id="IPR050595">
    <property type="entry name" value="Bact_response_regulator"/>
</dbReference>
<evidence type="ECO:0000259" key="5">
    <source>
        <dbReference type="PROSITE" id="PS50110"/>
    </source>
</evidence>
<dbReference type="EMBL" id="QDKL01000001">
    <property type="protein sequence ID" value="RZF22877.1"/>
    <property type="molecule type" value="Genomic_DNA"/>
</dbReference>
<dbReference type="Proteomes" id="UP000443582">
    <property type="component" value="Unassembled WGS sequence"/>
</dbReference>
<feature type="domain" description="Response regulatory" evidence="5">
    <location>
        <begin position="4"/>
        <end position="115"/>
    </location>
</feature>
<gene>
    <name evidence="6" type="ORF">DAY19_03635</name>
</gene>
<feature type="compositionally biased region" description="Acidic residues" evidence="4">
    <location>
        <begin position="246"/>
        <end position="261"/>
    </location>
</feature>